<dbReference type="RefSeq" id="WP_119103949.1">
    <property type="nucleotide sequence ID" value="NZ_QXMJ01000177.1"/>
</dbReference>
<dbReference type="EMBL" id="VCHX02000177">
    <property type="protein sequence ID" value="TPQ18308.1"/>
    <property type="molecule type" value="Genomic_DNA"/>
</dbReference>
<protein>
    <submittedName>
        <fullName evidence="1">Uncharacterized protein</fullName>
    </submittedName>
</protein>
<dbReference type="AlphaFoldDB" id="A0A505DCI7"/>
<organism evidence="1 2">
    <name type="scientific">Streptomyces sporangiiformans</name>
    <dbReference type="NCBI Taxonomy" id="2315329"/>
    <lineage>
        <taxon>Bacteria</taxon>
        <taxon>Bacillati</taxon>
        <taxon>Actinomycetota</taxon>
        <taxon>Actinomycetes</taxon>
        <taxon>Kitasatosporales</taxon>
        <taxon>Streptomycetaceae</taxon>
        <taxon>Streptomyces</taxon>
    </lineage>
</organism>
<sequence length="124" mass="13891">MGNWVVIAQYDYGDSYVTDIIRDGLDTRGQALEELRAAVHTYLPTKRIIESWRRVYRFDDRASYLVLIKGRASRWYCTLRVAELVSDSTDPKVSQALQAEDAEDAVDAAAAEAAAEPQDRVPPG</sequence>
<evidence type="ECO:0000313" key="1">
    <source>
        <dbReference type="EMBL" id="TPQ18308.1"/>
    </source>
</evidence>
<dbReference type="OrthoDB" id="4277589at2"/>
<name>A0A505DCI7_9ACTN</name>
<evidence type="ECO:0000313" key="2">
    <source>
        <dbReference type="Proteomes" id="UP000317378"/>
    </source>
</evidence>
<gene>
    <name evidence="1" type="ORF">FGD71_031430</name>
</gene>
<keyword evidence="2" id="KW-1185">Reference proteome</keyword>
<proteinExistence type="predicted"/>
<comment type="caution">
    <text evidence="1">The sequence shown here is derived from an EMBL/GenBank/DDBJ whole genome shotgun (WGS) entry which is preliminary data.</text>
</comment>
<accession>A0A505DCI7</accession>
<dbReference type="Proteomes" id="UP000317378">
    <property type="component" value="Unassembled WGS sequence"/>
</dbReference>
<reference evidence="1 2" key="1">
    <citation type="submission" date="2019-06" db="EMBL/GenBank/DDBJ databases">
        <title>Streptomyces sporangiiformans sp. nov., a novel actinomycete isolated from soil in Mount Song.</title>
        <authorList>
            <person name="Han L."/>
        </authorList>
    </citation>
    <scope>NUCLEOTIDE SEQUENCE [LARGE SCALE GENOMIC DNA]</scope>
    <source>
        <strain evidence="1 2">NEAU-SSA 1</strain>
    </source>
</reference>